<name>A0ABS4D8B1_9CHLR</name>
<evidence type="ECO:0000259" key="6">
    <source>
        <dbReference type="PROSITE" id="PS50928"/>
    </source>
</evidence>
<dbReference type="InterPro" id="IPR049783">
    <property type="entry name" value="ABC_perm_TupB-like"/>
</dbReference>
<feature type="transmembrane region" description="Helical" evidence="5">
    <location>
        <begin position="20"/>
        <end position="45"/>
    </location>
</feature>
<dbReference type="PANTHER" id="PTHR43632:SF1">
    <property type="entry name" value="PERMEASE COMPONENT OF TUNGSTATE ABC TRANSPORTER"/>
    <property type="match status" value="1"/>
</dbReference>
<evidence type="ECO:0000313" key="7">
    <source>
        <dbReference type="EMBL" id="MBP1465673.1"/>
    </source>
</evidence>
<feature type="transmembrane region" description="Helical" evidence="5">
    <location>
        <begin position="100"/>
        <end position="122"/>
    </location>
</feature>
<feature type="transmembrane region" description="Helical" evidence="5">
    <location>
        <begin position="57"/>
        <end position="80"/>
    </location>
</feature>
<dbReference type="PANTHER" id="PTHR43632">
    <property type="entry name" value="PERMEASE COMPONENT OF TUNGSTATE ABC TRANSPORTER"/>
    <property type="match status" value="1"/>
</dbReference>
<keyword evidence="8" id="KW-1185">Reference proteome</keyword>
<evidence type="ECO:0000256" key="2">
    <source>
        <dbReference type="ARBA" id="ARBA00022692"/>
    </source>
</evidence>
<dbReference type="NCBIfam" id="NF038017">
    <property type="entry name" value="ABC_perm1"/>
    <property type="match status" value="1"/>
</dbReference>
<reference evidence="7 8" key="1">
    <citation type="submission" date="2021-03" db="EMBL/GenBank/DDBJ databases">
        <authorList>
            <person name="Grouzdev D.S."/>
        </authorList>
    </citation>
    <scope>NUCLEOTIDE SEQUENCE [LARGE SCALE GENOMIC DNA]</scope>
    <source>
        <strain evidence="7 8">M50-1</strain>
    </source>
</reference>
<dbReference type="Proteomes" id="UP001193081">
    <property type="component" value="Unassembled WGS sequence"/>
</dbReference>
<dbReference type="PROSITE" id="PS50928">
    <property type="entry name" value="ABC_TM1"/>
    <property type="match status" value="1"/>
</dbReference>
<accession>A0ABS4D8B1</accession>
<keyword evidence="5" id="KW-0813">Transport</keyword>
<dbReference type="EMBL" id="SIJK02000011">
    <property type="protein sequence ID" value="MBP1465673.1"/>
    <property type="molecule type" value="Genomic_DNA"/>
</dbReference>
<evidence type="ECO:0000313" key="8">
    <source>
        <dbReference type="Proteomes" id="UP001193081"/>
    </source>
</evidence>
<keyword evidence="3 5" id="KW-1133">Transmembrane helix</keyword>
<evidence type="ECO:0000256" key="4">
    <source>
        <dbReference type="ARBA" id="ARBA00023136"/>
    </source>
</evidence>
<evidence type="ECO:0000256" key="5">
    <source>
        <dbReference type="RuleBase" id="RU363032"/>
    </source>
</evidence>
<protein>
    <submittedName>
        <fullName evidence="7">ABC transporter permease</fullName>
    </submittedName>
</protein>
<keyword evidence="2 5" id="KW-0812">Transmembrane</keyword>
<sequence>MNYWQEAIDLLVGGNSDVWAIIILSLQVSGLALVVSAIIGVPLGSLIGLHTFPGRQLVIAIVYTGMGFPPVVIGLAVFLLLSRSGPLGFLGWLFTPSAMVLAQVILALPLVIGFTMSAVLAVDPALRTQIRALGASPTQTTLAVLWEARVGVLVALIAGFGGIISEVGAVMLVGGNIQGSTRVLTTAIVLETRKGAFDVAIALALVLLGITFVINLALLQLQGTLLKAK</sequence>
<dbReference type="CDD" id="cd06261">
    <property type="entry name" value="TM_PBP2"/>
    <property type="match status" value="1"/>
</dbReference>
<organism evidence="7 8">
    <name type="scientific">Candidatus Chloroploca mongolica</name>
    <dbReference type="NCBI Taxonomy" id="2528176"/>
    <lineage>
        <taxon>Bacteria</taxon>
        <taxon>Bacillati</taxon>
        <taxon>Chloroflexota</taxon>
        <taxon>Chloroflexia</taxon>
        <taxon>Chloroflexales</taxon>
        <taxon>Chloroflexineae</taxon>
        <taxon>Oscillochloridaceae</taxon>
        <taxon>Candidatus Chloroploca</taxon>
    </lineage>
</organism>
<feature type="transmembrane region" description="Helical" evidence="5">
    <location>
        <begin position="143"/>
        <end position="164"/>
    </location>
</feature>
<evidence type="ECO:0000256" key="3">
    <source>
        <dbReference type="ARBA" id="ARBA00022989"/>
    </source>
</evidence>
<proteinExistence type="inferred from homology"/>
<dbReference type="InterPro" id="IPR000515">
    <property type="entry name" value="MetI-like"/>
</dbReference>
<dbReference type="InterPro" id="IPR035906">
    <property type="entry name" value="MetI-like_sf"/>
</dbReference>
<comment type="subcellular location">
    <subcellularLocation>
        <location evidence="5">Cell membrane</location>
        <topology evidence="5">Multi-pass membrane protein</topology>
    </subcellularLocation>
    <subcellularLocation>
        <location evidence="1">Membrane</location>
        <topology evidence="1">Multi-pass membrane protein</topology>
    </subcellularLocation>
</comment>
<dbReference type="Pfam" id="PF00528">
    <property type="entry name" value="BPD_transp_1"/>
    <property type="match status" value="1"/>
</dbReference>
<dbReference type="RefSeq" id="WP_135477708.1">
    <property type="nucleotide sequence ID" value="NZ_SIJK02000011.1"/>
</dbReference>
<feature type="domain" description="ABC transmembrane type-1" evidence="6">
    <location>
        <begin position="22"/>
        <end position="218"/>
    </location>
</feature>
<dbReference type="SUPFAM" id="SSF161098">
    <property type="entry name" value="MetI-like"/>
    <property type="match status" value="1"/>
</dbReference>
<dbReference type="Gene3D" id="1.10.3720.10">
    <property type="entry name" value="MetI-like"/>
    <property type="match status" value="1"/>
</dbReference>
<feature type="transmembrane region" description="Helical" evidence="5">
    <location>
        <begin position="199"/>
        <end position="219"/>
    </location>
</feature>
<comment type="caution">
    <text evidence="7">The sequence shown here is derived from an EMBL/GenBank/DDBJ whole genome shotgun (WGS) entry which is preliminary data.</text>
</comment>
<gene>
    <name evidence="7" type="ORF">EYB53_008140</name>
</gene>
<comment type="similarity">
    <text evidence="5">Belongs to the binding-protein-dependent transport system permease family.</text>
</comment>
<evidence type="ECO:0000256" key="1">
    <source>
        <dbReference type="ARBA" id="ARBA00004141"/>
    </source>
</evidence>
<keyword evidence="4 5" id="KW-0472">Membrane</keyword>